<sequence>MRDFLFFCSKKINHFKINILKKTFLLFAIIFLSFTKTKAQVTFRPGIQAGATISKIGKTELDLKSKTDFYIGGFGALKLGKIYTLQPEITYSRQGSKGSVEGFYYGQSQTITEKRSLDISLQYLSFITMNKFNLTENIYLLAGPFVDFMVGDEVKYDKSNNFFAPISKGEDIDFGIIGGVGFSLPKGIAFEARIKKGTRDAFDDVNGSATVNTNLVYQIGAAYTFGKK</sequence>
<organism evidence="2 3">
    <name type="scientific">Flavobacterium circumlabens</name>
    <dbReference type="NCBI Taxonomy" id="2133765"/>
    <lineage>
        <taxon>Bacteria</taxon>
        <taxon>Pseudomonadati</taxon>
        <taxon>Bacteroidota</taxon>
        <taxon>Flavobacteriia</taxon>
        <taxon>Flavobacteriales</taxon>
        <taxon>Flavobacteriaceae</taxon>
        <taxon>Flavobacterium</taxon>
    </lineage>
</organism>
<comment type="caution">
    <text evidence="2">The sequence shown here is derived from an EMBL/GenBank/DDBJ whole genome shotgun (WGS) entry which is preliminary data.</text>
</comment>
<evidence type="ECO:0000259" key="1">
    <source>
        <dbReference type="Pfam" id="PF13568"/>
    </source>
</evidence>
<name>A0A4Y7UJ96_9FLAO</name>
<feature type="domain" description="Outer membrane protein beta-barrel" evidence="1">
    <location>
        <begin position="39"/>
        <end position="199"/>
    </location>
</feature>
<reference evidence="2 3" key="1">
    <citation type="journal article" date="2018" name="Syst. Appl. Microbiol.">
        <title>Flavobacterium circumlabens sp. nov. and Flavobacterium cupreum sp. nov., two psychrotrophic species isolated from Antarctic environmental samples.</title>
        <authorList>
            <person name="Kralova S."/>
            <person name="Busse H.J."/>
            <person name="Svec P."/>
            <person name="Maslanova I."/>
            <person name="Stankova E."/>
            <person name="Bartak M."/>
            <person name="Sedlacek I."/>
        </authorList>
    </citation>
    <scope>NUCLEOTIDE SEQUENCE [LARGE SCALE GENOMIC DNA]</scope>
    <source>
        <strain evidence="2 3">CCM 8828</strain>
    </source>
</reference>
<proteinExistence type="predicted"/>
<evidence type="ECO:0000313" key="3">
    <source>
        <dbReference type="Proteomes" id="UP000298340"/>
    </source>
</evidence>
<dbReference type="Proteomes" id="UP000298340">
    <property type="component" value="Unassembled WGS sequence"/>
</dbReference>
<dbReference type="AlphaFoldDB" id="A0A4Y7UJ96"/>
<dbReference type="InterPro" id="IPR025665">
    <property type="entry name" value="Beta-barrel_OMP_2"/>
</dbReference>
<accession>A0A4Y7UJ96</accession>
<dbReference type="Pfam" id="PF13568">
    <property type="entry name" value="OMP_b-brl_2"/>
    <property type="match status" value="1"/>
</dbReference>
<evidence type="ECO:0000313" key="2">
    <source>
        <dbReference type="EMBL" id="TEB46241.1"/>
    </source>
</evidence>
<protein>
    <submittedName>
        <fullName evidence="2">PorT family protein</fullName>
    </submittedName>
</protein>
<gene>
    <name evidence="2" type="ORF">D0809_04400</name>
</gene>
<dbReference type="EMBL" id="QWDN01000001">
    <property type="protein sequence ID" value="TEB46241.1"/>
    <property type="molecule type" value="Genomic_DNA"/>
</dbReference>